<dbReference type="AlphaFoldDB" id="A0A8A4TYN9"/>
<sequence>MKGNHVLISGGSSGIGLALARLLVAEGVQVHLVGRDERRLEHACAALGDAAHAYVADMSLESDIERLIAEVSARCDGTLDGLVVNAAKYGFINLSKMSSCELDQYFRTNAIGPVLLVNGCLGMLKKGTGKSIVMVSSTLATRPIAGTGAYAATKAALNSLAKSYALELAEDGIRVNAVLPGVVNTPIHEPQTPNDPPREEKMAQLGPMHPIGRVGEAEEVASMIHFLLSDRTGWVTGSLFYVDGGISLV</sequence>
<dbReference type="EMBL" id="CP071793">
    <property type="protein sequence ID" value="QTD54062.1"/>
    <property type="molecule type" value="Genomic_DNA"/>
</dbReference>
<dbReference type="CDD" id="cd05233">
    <property type="entry name" value="SDR_c"/>
    <property type="match status" value="1"/>
</dbReference>
<dbReference type="PANTHER" id="PTHR43975:SF2">
    <property type="entry name" value="EG:BACR7A4.14 PROTEIN-RELATED"/>
    <property type="match status" value="1"/>
</dbReference>
<accession>A0A8A4TYN9</accession>
<reference evidence="3" key="1">
    <citation type="submission" date="2021-03" db="EMBL/GenBank/DDBJ databases">
        <title>Acanthopleuribacteraceae sp. M133.</title>
        <authorList>
            <person name="Wang G."/>
        </authorList>
    </citation>
    <scope>NUCLEOTIDE SEQUENCE</scope>
    <source>
        <strain evidence="3">M133</strain>
    </source>
</reference>
<evidence type="ECO:0000313" key="4">
    <source>
        <dbReference type="Proteomes" id="UP000663929"/>
    </source>
</evidence>
<dbReference type="PANTHER" id="PTHR43975">
    <property type="entry name" value="ZGC:101858"/>
    <property type="match status" value="1"/>
</dbReference>
<evidence type="ECO:0000313" key="3">
    <source>
        <dbReference type="EMBL" id="QTD54062.1"/>
    </source>
</evidence>
<dbReference type="Proteomes" id="UP000663929">
    <property type="component" value="Chromosome"/>
</dbReference>
<evidence type="ECO:0000256" key="1">
    <source>
        <dbReference type="ARBA" id="ARBA00006484"/>
    </source>
</evidence>
<feature type="domain" description="Ketoreductase" evidence="2">
    <location>
        <begin position="4"/>
        <end position="181"/>
    </location>
</feature>
<dbReference type="InterPro" id="IPR057326">
    <property type="entry name" value="KR_dom"/>
</dbReference>
<dbReference type="PRINTS" id="PR00081">
    <property type="entry name" value="GDHRDH"/>
</dbReference>
<dbReference type="FunFam" id="3.40.50.720:FF:000084">
    <property type="entry name" value="Short-chain dehydrogenase reductase"/>
    <property type="match status" value="1"/>
</dbReference>
<comment type="similarity">
    <text evidence="1">Belongs to the short-chain dehydrogenases/reductases (SDR) family.</text>
</comment>
<dbReference type="RefSeq" id="WP_237384162.1">
    <property type="nucleotide sequence ID" value="NZ_CP071793.1"/>
</dbReference>
<protein>
    <submittedName>
        <fullName evidence="3">SDR family oxidoreductase</fullName>
    </submittedName>
</protein>
<keyword evidence="4" id="KW-1185">Reference proteome</keyword>
<dbReference type="InterPro" id="IPR020904">
    <property type="entry name" value="Sc_DH/Rdtase_CS"/>
</dbReference>
<dbReference type="KEGG" id="scor:J3U87_16575"/>
<dbReference type="SUPFAM" id="SSF51735">
    <property type="entry name" value="NAD(P)-binding Rossmann-fold domains"/>
    <property type="match status" value="1"/>
</dbReference>
<gene>
    <name evidence="3" type="ORF">J3U87_16575</name>
</gene>
<dbReference type="InterPro" id="IPR036291">
    <property type="entry name" value="NAD(P)-bd_dom_sf"/>
</dbReference>
<dbReference type="Pfam" id="PF13561">
    <property type="entry name" value="adh_short_C2"/>
    <property type="match status" value="1"/>
</dbReference>
<name>A0A8A4TYN9_SULCO</name>
<evidence type="ECO:0000259" key="2">
    <source>
        <dbReference type="SMART" id="SM00822"/>
    </source>
</evidence>
<dbReference type="InterPro" id="IPR002347">
    <property type="entry name" value="SDR_fam"/>
</dbReference>
<organism evidence="3 4">
    <name type="scientific">Sulfidibacter corallicola</name>
    <dbReference type="NCBI Taxonomy" id="2818388"/>
    <lineage>
        <taxon>Bacteria</taxon>
        <taxon>Pseudomonadati</taxon>
        <taxon>Acidobacteriota</taxon>
        <taxon>Holophagae</taxon>
        <taxon>Acanthopleuribacterales</taxon>
        <taxon>Acanthopleuribacteraceae</taxon>
        <taxon>Sulfidibacter</taxon>
    </lineage>
</organism>
<dbReference type="Gene3D" id="3.40.50.720">
    <property type="entry name" value="NAD(P)-binding Rossmann-like Domain"/>
    <property type="match status" value="1"/>
</dbReference>
<proteinExistence type="inferred from homology"/>
<dbReference type="SMART" id="SM00822">
    <property type="entry name" value="PKS_KR"/>
    <property type="match status" value="1"/>
</dbReference>
<dbReference type="PROSITE" id="PS00061">
    <property type="entry name" value="ADH_SHORT"/>
    <property type="match status" value="1"/>
</dbReference>